<dbReference type="Pfam" id="PF02518">
    <property type="entry name" value="HATPase_c"/>
    <property type="match status" value="1"/>
</dbReference>
<evidence type="ECO:0000313" key="12">
    <source>
        <dbReference type="Proteomes" id="UP000245884"/>
    </source>
</evidence>
<dbReference type="RefSeq" id="XP_025362970.1">
    <property type="nucleotide sequence ID" value="XM_025505823.1"/>
</dbReference>
<keyword evidence="4 8" id="KW-0418">Kinase</keyword>
<sequence>MPYRISPQAWSQLHHFASFPQTGISLRQMVQFGRNPNPGTILQAGTFLAEELPIRLAHRVKELDELPNGLNKMPSIVRVKDWYAQSFEELVTFPKPRLPKSIAAKFPSNPSSAPSTSASDPNGSGGGEGSGSNGKMIMDRTTTTNPVFDEMASMEDGAEEGEVAGRGASCATVSANGGNGSWTKKRVPLANRYYANLSGIEWPPEVIDYNEQFTRCLEKIKKRHDAVVTTVAQGVLEYKRAREGENIQADVQRFLDRFYLSRIGIRILIGQHIALARTSPSTPTTLDGDPLGDSSPGTAKAGTGGHEDPEQEQYVGIICTNTNVGAMAHEAIENARFVCEEHYGLFKGPPVQLVCPRNLTFMYVPSHLNHMLFELLKNSLRAVVERYGVENEESFPPIKVVVVEGKEDITIKISDEGGGIPRSEMNLVWTYMYTTAQSEDLDPDFNASDFKAPMAGFGYGLPLARLYARYFGGDLKLISMWVRARWRQAGRVYELTISSRPSFPRLTGRDTGLTAT</sequence>
<comment type="catalytic activity">
    <reaction evidence="7">
        <text>L-seryl-[pyruvate dehydrogenase E1 alpha subunit] + ATP = O-phospho-L-seryl-[pyruvate dehydrogenase E1 alpha subunit] + ADP + H(+)</text>
        <dbReference type="Rhea" id="RHEA:23052"/>
        <dbReference type="Rhea" id="RHEA-COMP:13689"/>
        <dbReference type="Rhea" id="RHEA-COMP:13690"/>
        <dbReference type="ChEBI" id="CHEBI:15378"/>
        <dbReference type="ChEBI" id="CHEBI:29999"/>
        <dbReference type="ChEBI" id="CHEBI:30616"/>
        <dbReference type="ChEBI" id="CHEBI:83421"/>
        <dbReference type="ChEBI" id="CHEBI:456216"/>
        <dbReference type="EC" id="2.7.11.2"/>
    </reaction>
</comment>
<dbReference type="OrthoDB" id="241648at2759"/>
<protein>
    <recommendedName>
        <fullName evidence="8">Protein-serine/threonine kinase</fullName>
        <ecNumber evidence="8">2.7.11.-</ecNumber>
    </recommendedName>
</protein>
<evidence type="ECO:0000259" key="10">
    <source>
        <dbReference type="SMART" id="SM00387"/>
    </source>
</evidence>
<dbReference type="EMBL" id="KZ819665">
    <property type="protein sequence ID" value="PWN28358.1"/>
    <property type="molecule type" value="Genomic_DNA"/>
</dbReference>
<dbReference type="Gene3D" id="3.30.565.10">
    <property type="entry name" value="Histidine kinase-like ATPase, C-terminal domain"/>
    <property type="match status" value="1"/>
</dbReference>
<dbReference type="InterPro" id="IPR036784">
    <property type="entry name" value="AK/P_DHK_N_sf"/>
</dbReference>
<dbReference type="InterPro" id="IPR018955">
    <property type="entry name" value="BCDHK/PDK_N"/>
</dbReference>
<dbReference type="EC" id="2.7.11.-" evidence="8"/>
<dbReference type="CDD" id="cd16929">
    <property type="entry name" value="HATPase_PDK-like"/>
    <property type="match status" value="1"/>
</dbReference>
<dbReference type="InterPro" id="IPR039028">
    <property type="entry name" value="BCKD/PDK"/>
</dbReference>
<dbReference type="Proteomes" id="UP000245884">
    <property type="component" value="Unassembled WGS sequence"/>
</dbReference>
<dbReference type="GO" id="GO:0004740">
    <property type="term" value="F:pyruvate dehydrogenase (acetyl-transferring) kinase activity"/>
    <property type="evidence" value="ECO:0007669"/>
    <property type="project" value="UniProtKB-EC"/>
</dbReference>
<keyword evidence="12" id="KW-1185">Reference proteome</keyword>
<evidence type="ECO:0000256" key="2">
    <source>
        <dbReference type="ARBA" id="ARBA00022679"/>
    </source>
</evidence>
<keyword evidence="6 8" id="KW-0496">Mitochondrion</keyword>
<dbReference type="AlphaFoldDB" id="A0A316UU85"/>
<evidence type="ECO:0000256" key="5">
    <source>
        <dbReference type="ARBA" id="ARBA00022840"/>
    </source>
</evidence>
<comment type="similarity">
    <text evidence="1 8">Belongs to the PDK/BCKDK protein kinase family.</text>
</comment>
<reference evidence="11 12" key="1">
    <citation type="journal article" date="2018" name="Mol. Biol. Evol.">
        <title>Broad Genomic Sampling Reveals a Smut Pathogenic Ancestry of the Fungal Clade Ustilaginomycotina.</title>
        <authorList>
            <person name="Kijpornyongpan T."/>
            <person name="Mondo S.J."/>
            <person name="Barry K."/>
            <person name="Sandor L."/>
            <person name="Lee J."/>
            <person name="Lipzen A."/>
            <person name="Pangilinan J."/>
            <person name="LaButti K."/>
            <person name="Hainaut M."/>
            <person name="Henrissat B."/>
            <person name="Grigoriev I.V."/>
            <person name="Spatafora J.W."/>
            <person name="Aime M.C."/>
        </authorList>
    </citation>
    <scope>NUCLEOTIDE SEQUENCE [LARGE SCALE GENOMIC DNA]</scope>
    <source>
        <strain evidence="11 12">MCA 5214</strain>
    </source>
</reference>
<dbReference type="InterPro" id="IPR003594">
    <property type="entry name" value="HATPase_dom"/>
</dbReference>
<evidence type="ECO:0000256" key="4">
    <source>
        <dbReference type="ARBA" id="ARBA00022777"/>
    </source>
</evidence>
<keyword evidence="2 8" id="KW-0808">Transferase</keyword>
<dbReference type="GO" id="GO:0010906">
    <property type="term" value="P:regulation of glucose metabolic process"/>
    <property type="evidence" value="ECO:0007669"/>
    <property type="project" value="TreeGrafter"/>
</dbReference>
<dbReference type="SUPFAM" id="SSF55874">
    <property type="entry name" value="ATPase domain of HSP90 chaperone/DNA topoisomerase II/histidine kinase"/>
    <property type="match status" value="1"/>
</dbReference>
<comment type="subcellular location">
    <subcellularLocation>
        <location evidence="8">Mitochondrion matrix</location>
    </subcellularLocation>
</comment>
<feature type="region of interest" description="Disordered" evidence="9">
    <location>
        <begin position="279"/>
        <end position="309"/>
    </location>
</feature>
<accession>A0A316UU85</accession>
<feature type="compositionally biased region" description="Gly residues" evidence="9">
    <location>
        <begin position="123"/>
        <end position="132"/>
    </location>
</feature>
<dbReference type="GeneID" id="37027646"/>
<proteinExistence type="inferred from homology"/>
<feature type="region of interest" description="Disordered" evidence="9">
    <location>
        <begin position="102"/>
        <end position="140"/>
    </location>
</feature>
<dbReference type="Pfam" id="PF10436">
    <property type="entry name" value="BCDHK_Adom3"/>
    <property type="match status" value="1"/>
</dbReference>
<evidence type="ECO:0000256" key="3">
    <source>
        <dbReference type="ARBA" id="ARBA00022741"/>
    </source>
</evidence>
<dbReference type="GO" id="GO:0005759">
    <property type="term" value="C:mitochondrial matrix"/>
    <property type="evidence" value="ECO:0007669"/>
    <property type="project" value="UniProtKB-SubCell"/>
</dbReference>
<feature type="compositionally biased region" description="Low complexity" evidence="9">
    <location>
        <begin position="107"/>
        <end position="122"/>
    </location>
</feature>
<gene>
    <name evidence="11" type="ORF">BDZ90DRAFT_231350</name>
</gene>
<evidence type="ECO:0000313" key="11">
    <source>
        <dbReference type="EMBL" id="PWN28358.1"/>
    </source>
</evidence>
<evidence type="ECO:0000256" key="7">
    <source>
        <dbReference type="ARBA" id="ARBA00048201"/>
    </source>
</evidence>
<dbReference type="Gene3D" id="1.20.140.20">
    <property type="entry name" value="Alpha-ketoacid/pyruvate dehydrogenase kinase, N-terminal domain"/>
    <property type="match status" value="1"/>
</dbReference>
<dbReference type="STRING" id="1569628.A0A316UU85"/>
<dbReference type="SMART" id="SM00387">
    <property type="entry name" value="HATPase_c"/>
    <property type="match status" value="1"/>
</dbReference>
<feature type="domain" description="Histidine kinase/HSP90-like ATPase" evidence="10">
    <location>
        <begin position="363"/>
        <end position="490"/>
    </location>
</feature>
<evidence type="ECO:0000256" key="8">
    <source>
        <dbReference type="RuleBase" id="RU366032"/>
    </source>
</evidence>
<organism evidence="11 12">
    <name type="scientific">Jaminaea rosea</name>
    <dbReference type="NCBI Taxonomy" id="1569628"/>
    <lineage>
        <taxon>Eukaryota</taxon>
        <taxon>Fungi</taxon>
        <taxon>Dikarya</taxon>
        <taxon>Basidiomycota</taxon>
        <taxon>Ustilaginomycotina</taxon>
        <taxon>Exobasidiomycetes</taxon>
        <taxon>Microstromatales</taxon>
        <taxon>Microstromatales incertae sedis</taxon>
        <taxon>Jaminaea</taxon>
    </lineage>
</organism>
<dbReference type="GO" id="GO:0005524">
    <property type="term" value="F:ATP binding"/>
    <property type="evidence" value="ECO:0007669"/>
    <property type="project" value="UniProtKB-UniRule"/>
</dbReference>
<dbReference type="PANTHER" id="PTHR11947:SF3">
    <property type="entry name" value="[PYRUVATE DEHYDROGENASE (ACETYL-TRANSFERRING)] KINASE, MITOCHONDRIAL"/>
    <property type="match status" value="1"/>
</dbReference>
<dbReference type="InterPro" id="IPR036890">
    <property type="entry name" value="HATPase_C_sf"/>
</dbReference>
<evidence type="ECO:0000256" key="1">
    <source>
        <dbReference type="ARBA" id="ARBA00006155"/>
    </source>
</evidence>
<evidence type="ECO:0000256" key="9">
    <source>
        <dbReference type="SAM" id="MobiDB-lite"/>
    </source>
</evidence>
<dbReference type="PANTHER" id="PTHR11947">
    <property type="entry name" value="PYRUVATE DEHYDROGENASE KINASE"/>
    <property type="match status" value="1"/>
</dbReference>
<keyword evidence="3 8" id="KW-0547">Nucleotide-binding</keyword>
<keyword evidence="5 8" id="KW-0067">ATP-binding</keyword>
<name>A0A316UU85_9BASI</name>
<dbReference type="SUPFAM" id="SSF69012">
    <property type="entry name" value="alpha-ketoacid dehydrogenase kinase, N-terminal domain"/>
    <property type="match status" value="1"/>
</dbReference>
<evidence type="ECO:0000256" key="6">
    <source>
        <dbReference type="ARBA" id="ARBA00023128"/>
    </source>
</evidence>